<gene>
    <name evidence="3" type="ORF">DFP72DRAFT_805061</name>
</gene>
<dbReference type="Pfam" id="PF00856">
    <property type="entry name" value="SET"/>
    <property type="match status" value="1"/>
</dbReference>
<dbReference type="PANTHER" id="PTHR12197:SF294">
    <property type="entry name" value="POTENTIAL PROTEIN LYSINE METHYLTRANSFERASE SET6"/>
    <property type="match status" value="1"/>
</dbReference>
<dbReference type="AlphaFoldDB" id="A0A8H6I7T4"/>
<dbReference type="InterPro" id="IPR050869">
    <property type="entry name" value="H3K4_H4K5_MeTrfase"/>
</dbReference>
<feature type="region of interest" description="Disordered" evidence="1">
    <location>
        <begin position="1"/>
        <end position="39"/>
    </location>
</feature>
<dbReference type="SMART" id="SM00317">
    <property type="entry name" value="SET"/>
    <property type="match status" value="1"/>
</dbReference>
<comment type="caution">
    <text evidence="3">The sequence shown here is derived from an EMBL/GenBank/DDBJ whole genome shotgun (WGS) entry which is preliminary data.</text>
</comment>
<feature type="compositionally biased region" description="Low complexity" evidence="1">
    <location>
        <begin position="13"/>
        <end position="39"/>
    </location>
</feature>
<feature type="domain" description="SET" evidence="2">
    <location>
        <begin position="30"/>
        <end position="387"/>
    </location>
</feature>
<accession>A0A8H6I7T4</accession>
<dbReference type="PROSITE" id="PS50280">
    <property type="entry name" value="SET"/>
    <property type="match status" value="1"/>
</dbReference>
<evidence type="ECO:0000313" key="4">
    <source>
        <dbReference type="Proteomes" id="UP000521943"/>
    </source>
</evidence>
<dbReference type="Gene3D" id="2.170.270.10">
    <property type="entry name" value="SET domain"/>
    <property type="match status" value="1"/>
</dbReference>
<dbReference type="GO" id="GO:0005634">
    <property type="term" value="C:nucleus"/>
    <property type="evidence" value="ECO:0007669"/>
    <property type="project" value="TreeGrafter"/>
</dbReference>
<protein>
    <recommendedName>
        <fullName evidence="2">SET domain-containing protein</fullName>
    </recommendedName>
</protein>
<dbReference type="PANTHER" id="PTHR12197">
    <property type="entry name" value="HISTONE-LYSINE N-METHYLTRANSFERASE SMYD"/>
    <property type="match status" value="1"/>
</dbReference>
<dbReference type="Proteomes" id="UP000521943">
    <property type="component" value="Unassembled WGS sequence"/>
</dbReference>
<reference evidence="3 4" key="1">
    <citation type="submission" date="2020-07" db="EMBL/GenBank/DDBJ databases">
        <title>Comparative genomics of pyrophilous fungi reveals a link between fire events and developmental genes.</title>
        <authorList>
            <consortium name="DOE Joint Genome Institute"/>
            <person name="Steindorff A.S."/>
            <person name="Carver A."/>
            <person name="Calhoun S."/>
            <person name="Stillman K."/>
            <person name="Liu H."/>
            <person name="Lipzen A."/>
            <person name="Pangilinan J."/>
            <person name="Labutti K."/>
            <person name="Bruns T.D."/>
            <person name="Grigoriev I.V."/>
        </authorList>
    </citation>
    <scope>NUCLEOTIDE SEQUENCE [LARGE SCALE GENOMIC DNA]</scope>
    <source>
        <strain evidence="3 4">CBS 144469</strain>
    </source>
</reference>
<dbReference type="EMBL" id="JACGCI010000012">
    <property type="protein sequence ID" value="KAF6760515.1"/>
    <property type="molecule type" value="Genomic_DNA"/>
</dbReference>
<evidence type="ECO:0000313" key="3">
    <source>
        <dbReference type="EMBL" id="KAF6760515.1"/>
    </source>
</evidence>
<dbReference type="SUPFAM" id="SSF82199">
    <property type="entry name" value="SET domain"/>
    <property type="match status" value="1"/>
</dbReference>
<dbReference type="InterPro" id="IPR046341">
    <property type="entry name" value="SET_dom_sf"/>
</dbReference>
<evidence type="ECO:0000259" key="2">
    <source>
        <dbReference type="PROSITE" id="PS50280"/>
    </source>
</evidence>
<name>A0A8H6I7T4_9AGAR</name>
<sequence length="426" mass="47628">MIAPPNADPNTLAPTTPSQASSSSSPASKTSIESSSDSSPACLYAIRPTPYGGRGAFANKRIPKGTVVLDCEAPYASVICRKFKKEVCAWCFAWCFESGDGTRRKGSWSVRLSVRGEAGKEKERAWTPWFCSEGCRDLWKTLLNYRTTKVKAKSKPANTQKTTLNHPLTHLDSWTAKANMADVTGESVDWWWTLAETTTSRGNMKKPGKIMDILEAWNEVSGGGTEELLTEYEADCARFVLDGLVRQALETSEGGDTATKTAGRWPDLLELQDNELQHVKSRPYMLSCFIRVYLFLKYVVLTARPSRREIGECEGHLARDHGNVFGIWEKGSDDEDGEMLGWGMYVFGSYFNHDCTPTLKKMQHGRSLHFTTTRDIEEGEELCINYIDVSKGNGVVKRNEEVSKGWFFVCGCARCERERKELAVAE</sequence>
<dbReference type="InterPro" id="IPR001214">
    <property type="entry name" value="SET_dom"/>
</dbReference>
<dbReference type="OrthoDB" id="1028014at2759"/>
<evidence type="ECO:0000256" key="1">
    <source>
        <dbReference type="SAM" id="MobiDB-lite"/>
    </source>
</evidence>
<keyword evidence="4" id="KW-1185">Reference proteome</keyword>
<organism evidence="3 4">
    <name type="scientific">Ephemerocybe angulata</name>
    <dbReference type="NCBI Taxonomy" id="980116"/>
    <lineage>
        <taxon>Eukaryota</taxon>
        <taxon>Fungi</taxon>
        <taxon>Dikarya</taxon>
        <taxon>Basidiomycota</taxon>
        <taxon>Agaricomycotina</taxon>
        <taxon>Agaricomycetes</taxon>
        <taxon>Agaricomycetidae</taxon>
        <taxon>Agaricales</taxon>
        <taxon>Agaricineae</taxon>
        <taxon>Psathyrellaceae</taxon>
        <taxon>Ephemerocybe</taxon>
    </lineage>
</organism>
<dbReference type="CDD" id="cd20071">
    <property type="entry name" value="SET_SMYD"/>
    <property type="match status" value="1"/>
</dbReference>
<proteinExistence type="predicted"/>